<dbReference type="GO" id="GO:0000155">
    <property type="term" value="F:phosphorelay sensor kinase activity"/>
    <property type="evidence" value="ECO:0007669"/>
    <property type="project" value="InterPro"/>
</dbReference>
<dbReference type="InterPro" id="IPR036097">
    <property type="entry name" value="HisK_dim/P_sf"/>
</dbReference>
<dbReference type="GO" id="GO:0000156">
    <property type="term" value="F:phosphorelay response regulator activity"/>
    <property type="evidence" value="ECO:0007669"/>
    <property type="project" value="TreeGrafter"/>
</dbReference>
<dbReference type="Gene3D" id="3.30.450.20">
    <property type="entry name" value="PAS domain"/>
    <property type="match status" value="5"/>
</dbReference>
<dbReference type="SMART" id="SM00091">
    <property type="entry name" value="PAS"/>
    <property type="match status" value="5"/>
</dbReference>
<evidence type="ECO:0000256" key="9">
    <source>
        <dbReference type="SAM" id="Phobius"/>
    </source>
</evidence>
<dbReference type="InterPro" id="IPR058544">
    <property type="entry name" value="ETR1_N"/>
</dbReference>
<name>A0A2U3K845_9BACT</name>
<feature type="domain" description="PAC" evidence="12">
    <location>
        <begin position="365"/>
        <end position="417"/>
    </location>
</feature>
<feature type="coiled-coil region" evidence="7">
    <location>
        <begin position="815"/>
        <end position="846"/>
    </location>
</feature>
<evidence type="ECO:0000259" key="12">
    <source>
        <dbReference type="PROSITE" id="PS50113"/>
    </source>
</evidence>
<dbReference type="PROSITE" id="PS50113">
    <property type="entry name" value="PAC"/>
    <property type="match status" value="4"/>
</dbReference>
<dbReference type="Pfam" id="PF08448">
    <property type="entry name" value="PAS_4"/>
    <property type="match status" value="1"/>
</dbReference>
<evidence type="ECO:0000256" key="7">
    <source>
        <dbReference type="SAM" id="Coils"/>
    </source>
</evidence>
<evidence type="ECO:0000256" key="2">
    <source>
        <dbReference type="ARBA" id="ARBA00012438"/>
    </source>
</evidence>
<sequence>MEPIRQLFSPDFMPHGYCYLWDPRIVWLHVISDGLITLSYYCIPVALVYLVRKRRDLPFNWVFWMFGLFILGCGTTHLMEIWTVWHASYLASGVIKAITAAVSVATALALVPLIPKAIALPSPRQVQSLNLQLESQIAERERAYAELSTQKSTVADVRRAEQALRDSQAQISAIVQSAMDAIITWNSEHRIVLFNATAEKMFGCPASEALGQSIERYIPQRFRAAHSDHIRRFAETGVTNRAMGTLGALWGLRANGEEFPIEASISQVAVGGQKLLTVILRDITERQQAEERNARLAAIVDSSDDAIFSKDLSGIITSWNRGAEYLYGYSEAEIVGQPVSMLTTPERKSEVTRFLKEIEQGWRVSRLETVRKRKDGALLNVSLMIAPIRDRQGKVIGASTIAHDITERKRVEEELREKASILDWAQILVRDLNGRIVMWNRGAEKLYGYSKEEAVKELSHQLLQTEFPQPLAQIERELRQNNRWEGELVQRRKDGEKVVVASVWALYRDAKGRPSRILEANTDITERKQAEQALKESLATSESALKELADQKFALDQHAIVAVTDVQGTITYVNDKFCTISQYSKDELIGQNHRILNSGHHSKQFFQQMYHTIASGQVWHGEIKNRARDGSIYWVDATLVPFIGADGKPRQYVAIRADITARKRAEEELAGQAEELSRQTGELIRSRQALEAQTLMLQSVLDSMAEGLVAADEEGKFVIWNPAADKILGRGAADISSRQWTEHYELYRADMVTPFPTDQLPLVRAIRGEASTSEMFVRNPEIEEGTWIEASGGPLKDKQGVVRGGVVAFRDITERKASEREIRRLNDELEQRVSERTAQLQAAKDELEAFTYSVSHDLRAPLRHIAGFCGILMEDCAPHLDSEAKRHLQRIQEGTRRMGILVDELLALARVGRQALAWQPTRLNTLVDDVVTLLKPDTENRQVEWKIADLPQIHCDPTLVRQVFQNLISNALKYSRTRPSAVIEIGHREENGQPTIFVRDNGVGFSMKYADKLFGVFQRLHSAEEFEGTGVGLATVQRIVQKHGGRAWGEAELDQGATFYFTLGPAPGQLKTNGEKQKTPRIYAHQHG</sequence>
<dbReference type="PANTHER" id="PTHR42878:SF15">
    <property type="entry name" value="BACTERIOPHYTOCHROME"/>
    <property type="match status" value="1"/>
</dbReference>
<dbReference type="InterPro" id="IPR003661">
    <property type="entry name" value="HisK_dim/P_dom"/>
</dbReference>
<dbReference type="SUPFAM" id="SSF55785">
    <property type="entry name" value="PYP-like sensor domain (PAS domain)"/>
    <property type="match status" value="5"/>
</dbReference>
<feature type="domain" description="PAS" evidence="11">
    <location>
        <begin position="167"/>
        <end position="237"/>
    </location>
</feature>
<dbReference type="Gene3D" id="1.10.287.130">
    <property type="match status" value="1"/>
</dbReference>
<feature type="domain" description="PAC" evidence="12">
    <location>
        <begin position="771"/>
        <end position="824"/>
    </location>
</feature>
<evidence type="ECO:0000256" key="3">
    <source>
        <dbReference type="ARBA" id="ARBA00022553"/>
    </source>
</evidence>
<dbReference type="Pfam" id="PF00989">
    <property type="entry name" value="PAS"/>
    <property type="match status" value="2"/>
</dbReference>
<dbReference type="InterPro" id="IPR000014">
    <property type="entry name" value="PAS"/>
</dbReference>
<dbReference type="InterPro" id="IPR050351">
    <property type="entry name" value="BphY/WalK/GraS-like"/>
</dbReference>
<protein>
    <recommendedName>
        <fullName evidence="2">histidine kinase</fullName>
        <ecNumber evidence="2">2.7.13.3</ecNumber>
    </recommendedName>
</protein>
<feature type="transmembrane region" description="Helical" evidence="9">
    <location>
        <begin position="62"/>
        <end position="82"/>
    </location>
</feature>
<accession>A0A2U3K845</accession>
<evidence type="ECO:0000313" key="14">
    <source>
        <dbReference type="Proteomes" id="UP000238701"/>
    </source>
</evidence>
<dbReference type="Gene3D" id="3.30.565.10">
    <property type="entry name" value="Histidine kinase-like ATPase, C-terminal domain"/>
    <property type="match status" value="1"/>
</dbReference>
<dbReference type="InterPro" id="IPR003594">
    <property type="entry name" value="HATPase_dom"/>
</dbReference>
<dbReference type="Pfam" id="PF02518">
    <property type="entry name" value="HATPase_c"/>
    <property type="match status" value="1"/>
</dbReference>
<feature type="domain" description="PAS" evidence="11">
    <location>
        <begin position="693"/>
        <end position="739"/>
    </location>
</feature>
<feature type="domain" description="Histidine kinase" evidence="10">
    <location>
        <begin position="853"/>
        <end position="1067"/>
    </location>
</feature>
<evidence type="ECO:0000259" key="10">
    <source>
        <dbReference type="PROSITE" id="PS50109"/>
    </source>
</evidence>
<evidence type="ECO:0000313" key="13">
    <source>
        <dbReference type="EMBL" id="SPF35813.1"/>
    </source>
</evidence>
<dbReference type="SUPFAM" id="SSF47384">
    <property type="entry name" value="Homodimeric domain of signal transducing histidine kinase"/>
    <property type="match status" value="1"/>
</dbReference>
<feature type="region of interest" description="Disordered" evidence="8">
    <location>
        <begin position="1069"/>
        <end position="1088"/>
    </location>
</feature>
<evidence type="ECO:0000256" key="4">
    <source>
        <dbReference type="ARBA" id="ARBA00022679"/>
    </source>
</evidence>
<dbReference type="GO" id="GO:0030295">
    <property type="term" value="F:protein kinase activator activity"/>
    <property type="evidence" value="ECO:0007669"/>
    <property type="project" value="TreeGrafter"/>
</dbReference>
<gene>
    <name evidence="13" type="ORF">SBA1_1440007</name>
</gene>
<dbReference type="InterPro" id="IPR000700">
    <property type="entry name" value="PAS-assoc_C"/>
</dbReference>
<dbReference type="InterPro" id="IPR005467">
    <property type="entry name" value="His_kinase_dom"/>
</dbReference>
<dbReference type="GO" id="GO:0007234">
    <property type="term" value="P:osmosensory signaling via phosphorelay pathway"/>
    <property type="evidence" value="ECO:0007669"/>
    <property type="project" value="TreeGrafter"/>
</dbReference>
<proteinExistence type="predicted"/>
<evidence type="ECO:0000259" key="11">
    <source>
        <dbReference type="PROSITE" id="PS50112"/>
    </source>
</evidence>
<dbReference type="CDD" id="cd00082">
    <property type="entry name" value="HisKA"/>
    <property type="match status" value="1"/>
</dbReference>
<feature type="transmembrane region" description="Helical" evidence="9">
    <location>
        <begin position="94"/>
        <end position="114"/>
    </location>
</feature>
<dbReference type="AlphaFoldDB" id="A0A2U3K845"/>
<dbReference type="InterPro" id="IPR013656">
    <property type="entry name" value="PAS_4"/>
</dbReference>
<dbReference type="PROSITE" id="PS50112">
    <property type="entry name" value="PAS"/>
    <property type="match status" value="5"/>
</dbReference>
<keyword evidence="9" id="KW-1133">Transmembrane helix</keyword>
<comment type="catalytic activity">
    <reaction evidence="1">
        <text>ATP + protein L-histidine = ADP + protein N-phospho-L-histidine.</text>
        <dbReference type="EC" id="2.7.13.3"/>
    </reaction>
</comment>
<keyword evidence="9" id="KW-0812">Transmembrane</keyword>
<keyword evidence="3" id="KW-0597">Phosphoprotein</keyword>
<dbReference type="SMART" id="SM00388">
    <property type="entry name" value="HisKA"/>
    <property type="match status" value="1"/>
</dbReference>
<dbReference type="InterPro" id="IPR001610">
    <property type="entry name" value="PAC"/>
</dbReference>
<keyword evidence="7" id="KW-0175">Coiled coil</keyword>
<dbReference type="GO" id="GO:0016020">
    <property type="term" value="C:membrane"/>
    <property type="evidence" value="ECO:0007669"/>
    <property type="project" value="UniProtKB-SubCell"/>
</dbReference>
<feature type="coiled-coil region" evidence="7">
    <location>
        <begin position="662"/>
        <end position="693"/>
    </location>
</feature>
<feature type="domain" description="PAC" evidence="12">
    <location>
        <begin position="619"/>
        <end position="671"/>
    </location>
</feature>
<dbReference type="EMBL" id="OMOD01000051">
    <property type="protein sequence ID" value="SPF35813.1"/>
    <property type="molecule type" value="Genomic_DNA"/>
</dbReference>
<dbReference type="InterPro" id="IPR013767">
    <property type="entry name" value="PAS_fold"/>
</dbReference>
<feature type="domain" description="PAC" evidence="12">
    <location>
        <begin position="482"/>
        <end position="536"/>
    </location>
</feature>
<dbReference type="GO" id="GO:0006355">
    <property type="term" value="P:regulation of DNA-templated transcription"/>
    <property type="evidence" value="ECO:0007669"/>
    <property type="project" value="InterPro"/>
</dbReference>
<dbReference type="InterPro" id="IPR004358">
    <property type="entry name" value="Sig_transdc_His_kin-like_C"/>
</dbReference>
<dbReference type="Pfam" id="PF00512">
    <property type="entry name" value="HisKA"/>
    <property type="match status" value="1"/>
</dbReference>
<keyword evidence="6 9" id="KW-0472">Membrane</keyword>
<dbReference type="NCBIfam" id="TIGR00229">
    <property type="entry name" value="sensory_box"/>
    <property type="match status" value="5"/>
</dbReference>
<dbReference type="InterPro" id="IPR036890">
    <property type="entry name" value="HATPase_C_sf"/>
</dbReference>
<dbReference type="CDD" id="cd00130">
    <property type="entry name" value="PAS"/>
    <property type="match status" value="5"/>
</dbReference>
<dbReference type="FunFam" id="1.10.287.130:FF:000070">
    <property type="entry name" value="Histidine kinase sensor protein"/>
    <property type="match status" value="1"/>
</dbReference>
<feature type="transmembrane region" description="Helical" evidence="9">
    <location>
        <begin position="26"/>
        <end position="50"/>
    </location>
</feature>
<dbReference type="InterPro" id="IPR035965">
    <property type="entry name" value="PAS-like_dom_sf"/>
</dbReference>
<dbReference type="EC" id="2.7.13.3" evidence="2"/>
<dbReference type="Pfam" id="PF25487">
    <property type="entry name" value="ETR1_N"/>
    <property type="match status" value="1"/>
</dbReference>
<reference evidence="14" key="1">
    <citation type="submission" date="2018-02" db="EMBL/GenBank/DDBJ databases">
        <authorList>
            <person name="Hausmann B."/>
        </authorList>
    </citation>
    <scope>NUCLEOTIDE SEQUENCE [LARGE SCALE GENOMIC DNA]</scope>
    <source>
        <strain evidence="14">Peat soil MAG SbA1</strain>
    </source>
</reference>
<evidence type="ECO:0000256" key="8">
    <source>
        <dbReference type="SAM" id="MobiDB-lite"/>
    </source>
</evidence>
<dbReference type="Proteomes" id="UP000238701">
    <property type="component" value="Unassembled WGS sequence"/>
</dbReference>
<organism evidence="13 14">
    <name type="scientific">Candidatus Sulfotelmatobacter kueseliae</name>
    <dbReference type="NCBI Taxonomy" id="2042962"/>
    <lineage>
        <taxon>Bacteria</taxon>
        <taxon>Pseudomonadati</taxon>
        <taxon>Acidobacteriota</taxon>
        <taxon>Terriglobia</taxon>
        <taxon>Terriglobales</taxon>
        <taxon>Candidatus Korobacteraceae</taxon>
        <taxon>Candidatus Sulfotelmatobacter</taxon>
    </lineage>
</organism>
<feature type="domain" description="PAS" evidence="11">
    <location>
        <begin position="292"/>
        <end position="362"/>
    </location>
</feature>
<dbReference type="SMART" id="SM00086">
    <property type="entry name" value="PAC"/>
    <property type="match status" value="5"/>
</dbReference>
<dbReference type="PROSITE" id="PS50109">
    <property type="entry name" value="HIS_KIN"/>
    <property type="match status" value="1"/>
</dbReference>
<feature type="domain" description="PAS" evidence="11">
    <location>
        <begin position="541"/>
        <end position="592"/>
    </location>
</feature>
<dbReference type="PRINTS" id="PR00344">
    <property type="entry name" value="BCTRLSENSOR"/>
</dbReference>
<evidence type="ECO:0000256" key="6">
    <source>
        <dbReference type="ARBA" id="ARBA00023136"/>
    </source>
</evidence>
<keyword evidence="4 13" id="KW-0808">Transferase</keyword>
<dbReference type="PANTHER" id="PTHR42878">
    <property type="entry name" value="TWO-COMPONENT HISTIDINE KINASE"/>
    <property type="match status" value="1"/>
</dbReference>
<feature type="domain" description="PAS" evidence="11">
    <location>
        <begin position="427"/>
        <end position="480"/>
    </location>
</feature>
<keyword evidence="5 13" id="KW-0418">Kinase</keyword>
<evidence type="ECO:0000256" key="1">
    <source>
        <dbReference type="ARBA" id="ARBA00000085"/>
    </source>
</evidence>
<dbReference type="SMART" id="SM00387">
    <property type="entry name" value="HATPase_c"/>
    <property type="match status" value="1"/>
</dbReference>
<evidence type="ECO:0000256" key="5">
    <source>
        <dbReference type="ARBA" id="ARBA00022777"/>
    </source>
</evidence>
<dbReference type="SUPFAM" id="SSF55874">
    <property type="entry name" value="ATPase domain of HSP90 chaperone/DNA topoisomerase II/histidine kinase"/>
    <property type="match status" value="1"/>
</dbReference>
<dbReference type="Pfam" id="PF13426">
    <property type="entry name" value="PAS_9"/>
    <property type="match status" value="2"/>
</dbReference>
<dbReference type="FunFam" id="3.30.565.10:FF:000006">
    <property type="entry name" value="Sensor histidine kinase WalK"/>
    <property type="match status" value="1"/>
</dbReference>